<dbReference type="Pfam" id="PF25150">
    <property type="entry name" value="TPR_Trm732"/>
    <property type="match status" value="1"/>
</dbReference>
<comment type="caution">
    <text evidence="7">The sequence shown here is derived from an EMBL/GenBank/DDBJ whole genome shotgun (WGS) entry which is preliminary data.</text>
</comment>
<gene>
    <name evidence="7" type="ORF">JYU34_013330</name>
</gene>
<evidence type="ECO:0000256" key="3">
    <source>
        <dbReference type="ARBA" id="ARBA00035698"/>
    </source>
</evidence>
<feature type="domain" description="tRNA (32-2'-O)-methyltransferase regulator THADA-like TPR repeats region" evidence="5">
    <location>
        <begin position="479"/>
        <end position="682"/>
    </location>
</feature>
<reference evidence="7 8" key="1">
    <citation type="submission" date="2021-06" db="EMBL/GenBank/DDBJ databases">
        <title>A haploid diamondback moth (Plutella xylostella L.) genome assembly resolves 31 chromosomes and identifies a diamide resistance mutation.</title>
        <authorList>
            <person name="Ward C.M."/>
            <person name="Perry K.D."/>
            <person name="Baker G."/>
            <person name="Powis K."/>
            <person name="Heckel D.G."/>
            <person name="Baxter S.W."/>
        </authorList>
    </citation>
    <scope>NUCLEOTIDE SEQUENCE [LARGE SCALE GENOMIC DNA]</scope>
    <source>
        <strain evidence="7 8">LV</strain>
        <tissue evidence="7">Single pupa</tissue>
    </source>
</reference>
<evidence type="ECO:0000256" key="2">
    <source>
        <dbReference type="ARBA" id="ARBA00022694"/>
    </source>
</evidence>
<dbReference type="InterPro" id="IPR016024">
    <property type="entry name" value="ARM-type_fold"/>
</dbReference>
<dbReference type="Pfam" id="PF10350">
    <property type="entry name" value="DUF2428"/>
    <property type="match status" value="1"/>
</dbReference>
<dbReference type="InterPro" id="IPR019442">
    <property type="entry name" value="THADA/TRM732_DUF2428"/>
</dbReference>
<dbReference type="PANTHER" id="PTHR14387:SF7">
    <property type="entry name" value="THYROID ADENOMA-ASSOCIATED PROTEIN"/>
    <property type="match status" value="1"/>
</dbReference>
<organism evidence="7 8">
    <name type="scientific">Plutella xylostella</name>
    <name type="common">Diamondback moth</name>
    <name type="synonym">Plutella maculipennis</name>
    <dbReference type="NCBI Taxonomy" id="51655"/>
    <lineage>
        <taxon>Eukaryota</taxon>
        <taxon>Metazoa</taxon>
        <taxon>Ecdysozoa</taxon>
        <taxon>Arthropoda</taxon>
        <taxon>Hexapoda</taxon>
        <taxon>Insecta</taxon>
        <taxon>Pterygota</taxon>
        <taxon>Neoptera</taxon>
        <taxon>Endopterygota</taxon>
        <taxon>Lepidoptera</taxon>
        <taxon>Glossata</taxon>
        <taxon>Ditrysia</taxon>
        <taxon>Yponomeutoidea</taxon>
        <taxon>Plutellidae</taxon>
        <taxon>Plutella</taxon>
    </lineage>
</organism>
<feature type="domain" description="tRNA (32-2'-O)-methyltransferase regulator THADA-like C-terminal TPR repeats region" evidence="6">
    <location>
        <begin position="1145"/>
        <end position="1182"/>
    </location>
</feature>
<accession>A0ABQ7Q9J7</accession>
<proteinExistence type="inferred from homology"/>
<sequence length="1199" mass="133512">MNGLTLRITGGGSKKHKNINSAINSVEFTPDFQHSFEDDSVFKSFMSSTSAEEQMAKLKNIINDAKELTDTAIRFFVGVFIQAPAKHPIKCFLTRQITRSKDLHKAFTAQLASEIQVLTSELPDNYTKYVGVITTLFTCIENFPPGADSVRSEELKVAEYLSGALKCCVETLVGSGNSKSRALSPTEKNEIFNLAHFTLRLLLYVVQKVSLANKADLIAMFKSIRGSIKHLMFEDDVPMDTKSLSGIVILTMYVCEIGEDSWIHILQSDTPNDLQVYLQSDAGELSLYSAIAIVVPVASLQSKHVQGKPALIALTERILRIGERSSSDTTFTLGVSRTVLQIAKTLEKVEDRALGLAIVDSLLVHIWSHLEHYMDSVRHLAAQTLTCVVKYSSRLRKEGDDTAINNLFTALSSLDSSRKSYYVILTALTEELGPKHLLEKIDGLIALLIDALNIQAVQASATVALTRLSQRSDRTDTVALWVTPVVHYVRTQNVHSQVLRVLDELLVNVVSGDPGVMEFIISHIKQTASSPTHLHGGELKCILMLLSVARKSGYTSQATNNNECEWKGMIHYDVLKQAAIDSLEESTEIFARGDFDFVLYYVKYNINAQSPNFRQLTLSFVKKFMKRLEESYKVLKRQRPTEDETNHSDYYLHFFEQLRRFCFDSLLQGANYSRKFVALQTLVWGEQLNFDGYSRYSAKKYSISLEIADILRQASCVKPTECVSAAYKLKLLNIKLPHRLLQGNESEIPSASTYALLTILLNKLHVELQIASECILTAAANAPMYGLLHCIAHVLKDVDADAISSSQQWSALIADVISTCMRVTDCAAPIVNNSSPEGHLPMDSGVKLGSGQVTAQMVLLCAWRSVKEVSLLLGSISSRLTIEGESRDSTVTHAQVVSIGRHLTTLLAETKHRGAFEQAYVGFNMLLTRLWSCRSESLLSLPDSWLSGLMSDIAEGSSDKLCATRRSAGVPYIIQALVTTELQVNGHPRCFHRCMSRLLALAHLDPHQPHTAAEVETSLNILRALFRNTTLGEAGASYVGEGLLTAIKGFDANTWPERNSSTLLFSALTVRIFGVQRSKDGDNLCVRNKMTGRIFFLRYPQLYDFMLTNPTAVFIANCDIMRLIYVDNGTVQIGKERNSSNCYSVRIFGVQRSKDGDNLCVRNKMTGRIFFLRYPQLYDFMLVSALFARVNFADSESLH</sequence>
<evidence type="ECO:0000256" key="1">
    <source>
        <dbReference type="ARBA" id="ARBA00010409"/>
    </source>
</evidence>
<comment type="similarity">
    <text evidence="1">Belongs to the THADA family.</text>
</comment>
<dbReference type="InterPro" id="IPR056842">
    <property type="entry name" value="THADA-like_TPR_C"/>
</dbReference>
<dbReference type="PANTHER" id="PTHR14387">
    <property type="entry name" value="THADA/DEATH RECEPTOR INTERACTING PROTEIN"/>
    <property type="match status" value="1"/>
</dbReference>
<evidence type="ECO:0000259" key="4">
    <source>
        <dbReference type="Pfam" id="PF10350"/>
    </source>
</evidence>
<feature type="domain" description="DUF2428" evidence="4">
    <location>
        <begin position="812"/>
        <end position="1055"/>
    </location>
</feature>
<dbReference type="Pfam" id="PF25151">
    <property type="entry name" value="TPR_Trm732_C"/>
    <property type="match status" value="2"/>
</dbReference>
<dbReference type="EMBL" id="JAHIBW010000018">
    <property type="protein sequence ID" value="KAG7301911.1"/>
    <property type="molecule type" value="Genomic_DNA"/>
</dbReference>
<dbReference type="InterPro" id="IPR056843">
    <property type="entry name" value="THADA-like_TPR"/>
</dbReference>
<dbReference type="Proteomes" id="UP000823941">
    <property type="component" value="Chromosome 18"/>
</dbReference>
<dbReference type="InterPro" id="IPR051954">
    <property type="entry name" value="tRNA_methyltransferase_THADA"/>
</dbReference>
<dbReference type="SUPFAM" id="SSF48371">
    <property type="entry name" value="ARM repeat"/>
    <property type="match status" value="1"/>
</dbReference>
<evidence type="ECO:0000313" key="7">
    <source>
        <dbReference type="EMBL" id="KAG7301911.1"/>
    </source>
</evidence>
<evidence type="ECO:0000259" key="6">
    <source>
        <dbReference type="Pfam" id="PF25151"/>
    </source>
</evidence>
<feature type="domain" description="tRNA (32-2'-O)-methyltransferase regulator THADA-like C-terminal TPR repeats region" evidence="6">
    <location>
        <begin position="1058"/>
        <end position="1108"/>
    </location>
</feature>
<keyword evidence="8" id="KW-1185">Reference proteome</keyword>
<keyword evidence="2" id="KW-0819">tRNA processing</keyword>
<evidence type="ECO:0000259" key="5">
    <source>
        <dbReference type="Pfam" id="PF25150"/>
    </source>
</evidence>
<protein>
    <recommendedName>
        <fullName evidence="3">tRNA (32-2'-O)-methyltransferase regulator THADA</fullName>
    </recommendedName>
</protein>
<evidence type="ECO:0000313" key="8">
    <source>
        <dbReference type="Proteomes" id="UP000823941"/>
    </source>
</evidence>
<name>A0ABQ7Q9J7_PLUXY</name>